<dbReference type="InterPro" id="IPR051677">
    <property type="entry name" value="AfsR-DnrI-RedD_regulator"/>
</dbReference>
<evidence type="ECO:0000313" key="9">
    <source>
        <dbReference type="EMBL" id="GGR25516.1"/>
    </source>
</evidence>
<dbReference type="EMBL" id="BMSX01000011">
    <property type="protein sequence ID" value="GGR25516.1"/>
    <property type="molecule type" value="Genomic_DNA"/>
</dbReference>
<feature type="region of interest" description="Disordered" evidence="7">
    <location>
        <begin position="1"/>
        <end position="36"/>
    </location>
</feature>
<dbReference type="PANTHER" id="PTHR35807:SF1">
    <property type="entry name" value="TRANSCRIPTIONAL REGULATOR REDD"/>
    <property type="match status" value="1"/>
</dbReference>
<keyword evidence="4 6" id="KW-0238">DNA-binding</keyword>
<comment type="caution">
    <text evidence="9">The sequence shown here is derived from an EMBL/GenBank/DDBJ whole genome shotgun (WGS) entry which is preliminary data.</text>
</comment>
<feature type="DNA-binding region" description="OmpR/PhoB-type" evidence="6">
    <location>
        <begin position="29"/>
        <end position="135"/>
    </location>
</feature>
<evidence type="ECO:0000256" key="4">
    <source>
        <dbReference type="ARBA" id="ARBA00023125"/>
    </source>
</evidence>
<evidence type="ECO:0000256" key="1">
    <source>
        <dbReference type="ARBA" id="ARBA00005820"/>
    </source>
</evidence>
<dbReference type="Pfam" id="PF00486">
    <property type="entry name" value="Trans_reg_C"/>
    <property type="match status" value="1"/>
</dbReference>
<dbReference type="Gene3D" id="1.10.10.10">
    <property type="entry name" value="Winged helix-like DNA-binding domain superfamily/Winged helix DNA-binding domain"/>
    <property type="match status" value="1"/>
</dbReference>
<accession>A0A918CJ17</accession>
<dbReference type="Pfam" id="PF13191">
    <property type="entry name" value="AAA_16"/>
    <property type="match status" value="1"/>
</dbReference>
<evidence type="ECO:0000259" key="8">
    <source>
        <dbReference type="PROSITE" id="PS51755"/>
    </source>
</evidence>
<dbReference type="Proteomes" id="UP000658320">
    <property type="component" value="Unassembled WGS sequence"/>
</dbReference>
<dbReference type="SMART" id="SM00862">
    <property type="entry name" value="Trans_reg_C"/>
    <property type="match status" value="1"/>
</dbReference>
<name>A0A918CJ17_9ACTN</name>
<dbReference type="Gene3D" id="1.25.40.10">
    <property type="entry name" value="Tetratricopeptide repeat domain"/>
    <property type="match status" value="1"/>
</dbReference>
<dbReference type="Pfam" id="PF03704">
    <property type="entry name" value="BTAD"/>
    <property type="match status" value="1"/>
</dbReference>
<dbReference type="GO" id="GO:0006355">
    <property type="term" value="P:regulation of DNA-templated transcription"/>
    <property type="evidence" value="ECO:0007669"/>
    <property type="project" value="InterPro"/>
</dbReference>
<evidence type="ECO:0000256" key="2">
    <source>
        <dbReference type="ARBA" id="ARBA00023012"/>
    </source>
</evidence>
<evidence type="ECO:0000313" key="10">
    <source>
        <dbReference type="Proteomes" id="UP000658320"/>
    </source>
</evidence>
<dbReference type="InterPro" id="IPR005158">
    <property type="entry name" value="BTAD"/>
</dbReference>
<evidence type="ECO:0000256" key="7">
    <source>
        <dbReference type="SAM" id="MobiDB-lite"/>
    </source>
</evidence>
<protein>
    <recommendedName>
        <fullName evidence="8">OmpR/PhoB-type domain-containing protein</fullName>
    </recommendedName>
</protein>
<dbReference type="GO" id="GO:0000160">
    <property type="term" value="P:phosphorelay signal transduction system"/>
    <property type="evidence" value="ECO:0007669"/>
    <property type="project" value="UniProtKB-KW"/>
</dbReference>
<dbReference type="GO" id="GO:0003677">
    <property type="term" value="F:DNA binding"/>
    <property type="evidence" value="ECO:0007669"/>
    <property type="project" value="UniProtKB-UniRule"/>
</dbReference>
<dbReference type="InterPro" id="IPR011990">
    <property type="entry name" value="TPR-like_helical_dom_sf"/>
</dbReference>
<reference evidence="9" key="1">
    <citation type="journal article" date="2014" name="Int. J. Syst. Evol. Microbiol.">
        <title>Complete genome sequence of Corynebacterium casei LMG S-19264T (=DSM 44701T), isolated from a smear-ripened cheese.</title>
        <authorList>
            <consortium name="US DOE Joint Genome Institute (JGI-PGF)"/>
            <person name="Walter F."/>
            <person name="Albersmeier A."/>
            <person name="Kalinowski J."/>
            <person name="Ruckert C."/>
        </authorList>
    </citation>
    <scope>NUCLEOTIDE SEQUENCE</scope>
    <source>
        <strain evidence="9">JCM 4346</strain>
    </source>
</reference>
<dbReference type="SUPFAM" id="SSF48452">
    <property type="entry name" value="TPR-like"/>
    <property type="match status" value="1"/>
</dbReference>
<evidence type="ECO:0000256" key="3">
    <source>
        <dbReference type="ARBA" id="ARBA00023015"/>
    </source>
</evidence>
<dbReference type="SMART" id="SM01043">
    <property type="entry name" value="BTAD"/>
    <property type="match status" value="1"/>
</dbReference>
<reference evidence="9" key="2">
    <citation type="submission" date="2020-09" db="EMBL/GenBank/DDBJ databases">
        <authorList>
            <person name="Sun Q."/>
            <person name="Ohkuma M."/>
        </authorList>
    </citation>
    <scope>NUCLEOTIDE SEQUENCE</scope>
    <source>
        <strain evidence="9">JCM 4346</strain>
    </source>
</reference>
<organism evidence="9 10">
    <name type="scientific">Streptomyces aurantiogriseus</name>
    <dbReference type="NCBI Taxonomy" id="66870"/>
    <lineage>
        <taxon>Bacteria</taxon>
        <taxon>Bacillati</taxon>
        <taxon>Actinomycetota</taxon>
        <taxon>Actinomycetes</taxon>
        <taxon>Kitasatosporales</taxon>
        <taxon>Streptomycetaceae</taxon>
        <taxon>Streptomyces</taxon>
    </lineage>
</organism>
<comment type="similarity">
    <text evidence="1">Belongs to the AfsR/DnrI/RedD regulatory family.</text>
</comment>
<sequence>MTTTCPGRQGHTVAKGVRQEAVGHRAAEQGRAAHGRPSGAWSFGLLGALEVNGPTGPVALGPPQRRVLLLRLLTEDGWPVSVERLCEDLWEGRPPSAALSSLRAHISRLRSALAVFPESGTGMLTYTAAGYALHVTREQRDAGLFEDAVQYAHELARERKWAQARAETEKALSLWRGRPYADADGRLFVQRETNRLSELRWSARELQAGLLLEEGEITRSLAVAEEIVSGNPLREASWAVLLRGLYLAGRAGEALRRFEAVRRLLAEDLGTDPGPALQRVHMAVLRHDTGALQPAARASVRLAPASDVTDRTASPGRVRLAGREAELTRLTGLLSAARAGSTRWAVVSGRAGTGKTRLLEALGAEAEQRGFEVRWVRHPKKRQAPLAAGRTPVTRSLGCLAADEGGHQNLPGSEHGKPDTNEVEGSRPVLCLIDDVQGATPVVMNELASRAALVRDRPLLVVCAVNPGDEPGTEELLATLARCDAERFELQPLTPEDIAGLLRSNGDTGGAGAAVDDPRSEAAALHQLTGGNAFFLAELLRLPAARRAGPRLTIPAAVTSVVRARLRALAPEVRQVLEIAAVTGEELDVPELAVMASLPRAAVLSGLDVAVEVGLVTWSAGGTPREPGAYRFSCGLVREVLRAGLSRARSHEVHATVYRVLAARPGSSVEAVAEHAVAAGPLVDERDLSQAALQAGYACLKRNDVDEAREWLARALAGPASGRGRSTGEWQRSGATRRSRGGSDGAATGENNVVHLPVRRA</sequence>
<dbReference type="PROSITE" id="PS51755">
    <property type="entry name" value="OMPR_PHOB"/>
    <property type="match status" value="1"/>
</dbReference>
<evidence type="ECO:0000256" key="6">
    <source>
        <dbReference type="PROSITE-ProRule" id="PRU01091"/>
    </source>
</evidence>
<dbReference type="InterPro" id="IPR041664">
    <property type="entry name" value="AAA_16"/>
</dbReference>
<dbReference type="SUPFAM" id="SSF52540">
    <property type="entry name" value="P-loop containing nucleoside triphosphate hydrolases"/>
    <property type="match status" value="1"/>
</dbReference>
<dbReference type="CDD" id="cd15831">
    <property type="entry name" value="BTAD"/>
    <property type="match status" value="1"/>
</dbReference>
<dbReference type="InterPro" id="IPR001867">
    <property type="entry name" value="OmpR/PhoB-type_DNA-bd"/>
</dbReference>
<feature type="domain" description="OmpR/PhoB-type" evidence="8">
    <location>
        <begin position="29"/>
        <end position="135"/>
    </location>
</feature>
<dbReference type="AlphaFoldDB" id="A0A918CJ17"/>
<keyword evidence="5" id="KW-0804">Transcription</keyword>
<feature type="region of interest" description="Disordered" evidence="7">
    <location>
        <begin position="403"/>
        <end position="423"/>
    </location>
</feature>
<dbReference type="InterPro" id="IPR036388">
    <property type="entry name" value="WH-like_DNA-bd_sf"/>
</dbReference>
<dbReference type="InterPro" id="IPR027417">
    <property type="entry name" value="P-loop_NTPase"/>
</dbReference>
<evidence type="ECO:0000256" key="5">
    <source>
        <dbReference type="ARBA" id="ARBA00023163"/>
    </source>
</evidence>
<keyword evidence="3" id="KW-0805">Transcription regulation</keyword>
<keyword evidence="10" id="KW-1185">Reference proteome</keyword>
<proteinExistence type="inferred from homology"/>
<dbReference type="SUPFAM" id="SSF46894">
    <property type="entry name" value="C-terminal effector domain of the bipartite response regulators"/>
    <property type="match status" value="1"/>
</dbReference>
<feature type="region of interest" description="Disordered" evidence="7">
    <location>
        <begin position="719"/>
        <end position="761"/>
    </location>
</feature>
<feature type="compositionally biased region" description="Basic and acidic residues" evidence="7">
    <location>
        <begin position="17"/>
        <end position="28"/>
    </location>
</feature>
<dbReference type="PANTHER" id="PTHR35807">
    <property type="entry name" value="TRANSCRIPTIONAL REGULATOR REDD-RELATED"/>
    <property type="match status" value="1"/>
</dbReference>
<dbReference type="Gene3D" id="3.40.50.300">
    <property type="entry name" value="P-loop containing nucleotide triphosphate hydrolases"/>
    <property type="match status" value="1"/>
</dbReference>
<keyword evidence="2" id="KW-0902">Two-component regulatory system</keyword>
<dbReference type="InterPro" id="IPR016032">
    <property type="entry name" value="Sig_transdc_resp-reg_C-effctor"/>
</dbReference>
<gene>
    <name evidence="9" type="ORF">GCM10010251_46840</name>
</gene>